<comment type="caution">
    <text evidence="6">The sequence shown here is derived from an EMBL/GenBank/DDBJ whole genome shotgun (WGS) entry which is preliminary data.</text>
</comment>
<comment type="subcellular location">
    <subcellularLocation>
        <location evidence="1">Membrane</location>
        <topology evidence="1">Multi-pass membrane protein</topology>
    </subcellularLocation>
</comment>
<evidence type="ECO:0000256" key="3">
    <source>
        <dbReference type="ARBA" id="ARBA00022989"/>
    </source>
</evidence>
<feature type="transmembrane region" description="Helical" evidence="5">
    <location>
        <begin position="179"/>
        <end position="208"/>
    </location>
</feature>
<evidence type="ECO:0000313" key="6">
    <source>
        <dbReference type="EMBL" id="GLK99427.1"/>
    </source>
</evidence>
<protein>
    <submittedName>
        <fullName evidence="6">Membrane protein</fullName>
    </submittedName>
</protein>
<keyword evidence="7" id="KW-1185">Reference proteome</keyword>
<keyword evidence="3 5" id="KW-1133">Transmembrane helix</keyword>
<evidence type="ECO:0000313" key="7">
    <source>
        <dbReference type="Proteomes" id="UP001143480"/>
    </source>
</evidence>
<dbReference type="Proteomes" id="UP001143480">
    <property type="component" value="Unassembled WGS sequence"/>
</dbReference>
<evidence type="ECO:0000256" key="1">
    <source>
        <dbReference type="ARBA" id="ARBA00004141"/>
    </source>
</evidence>
<feature type="transmembrane region" description="Helical" evidence="5">
    <location>
        <begin position="148"/>
        <end position="167"/>
    </location>
</feature>
<feature type="transmembrane region" description="Helical" evidence="5">
    <location>
        <begin position="12"/>
        <end position="30"/>
    </location>
</feature>
<gene>
    <name evidence="6" type="ORF">GCM10017581_011680</name>
</gene>
<evidence type="ECO:0000256" key="4">
    <source>
        <dbReference type="ARBA" id="ARBA00023136"/>
    </source>
</evidence>
<reference evidence="6" key="1">
    <citation type="journal article" date="2014" name="Int. J. Syst. Evol. Microbiol.">
        <title>Complete genome sequence of Corynebacterium casei LMG S-19264T (=DSM 44701T), isolated from a smear-ripened cheese.</title>
        <authorList>
            <consortium name="US DOE Joint Genome Institute (JGI-PGF)"/>
            <person name="Walter F."/>
            <person name="Albersmeier A."/>
            <person name="Kalinowski J."/>
            <person name="Ruckert C."/>
        </authorList>
    </citation>
    <scope>NUCLEOTIDE SEQUENCE</scope>
    <source>
        <strain evidence="6">VKM Ac-1321</strain>
    </source>
</reference>
<dbReference type="PANTHER" id="PTHR43077">
    <property type="entry name" value="TRANSPORT PERMEASE YVFS-RELATED"/>
    <property type="match status" value="1"/>
</dbReference>
<dbReference type="AlphaFoldDB" id="A0A9W6NJV8"/>
<keyword evidence="4 5" id="KW-0472">Membrane</keyword>
<feature type="transmembrane region" description="Helical" evidence="5">
    <location>
        <begin position="300"/>
        <end position="319"/>
    </location>
</feature>
<keyword evidence="2 5" id="KW-0812">Transmembrane</keyword>
<proteinExistence type="predicted"/>
<evidence type="ECO:0000256" key="5">
    <source>
        <dbReference type="SAM" id="Phobius"/>
    </source>
</evidence>
<feature type="transmembrane region" description="Helical" evidence="5">
    <location>
        <begin position="214"/>
        <end position="233"/>
    </location>
</feature>
<dbReference type="PANTHER" id="PTHR43077:SF5">
    <property type="entry name" value="PHAGE INFECTION PROTEIN"/>
    <property type="match status" value="1"/>
</dbReference>
<accession>A0A9W6NJV8</accession>
<dbReference type="InterPro" id="IPR051328">
    <property type="entry name" value="T7SS_ABC-Transporter"/>
</dbReference>
<feature type="transmembrane region" description="Helical" evidence="5">
    <location>
        <begin position="240"/>
        <end position="261"/>
    </location>
</feature>
<sequence>MRDGVTPRAGALVLAVLALQLAFIASYIGAFHEPTPHRIPVAVAAPPEALDDLVGKLNRLPGEPLAARAAFSEDAARRMIDEREVYGAFVVSNTDATDRLIVASAGGASVATALEQIITPLEDAQERAFTTEDAKPALLGDARGLSGFYLALGWVVGGYLVALAVSMSKGARPANPHRAVIRLLALAVYAAVSGVCGALIAGSLFGALDGHFAQLWWFGALLVFASGCFTMALQAAFGFVGTGLTILLFVVLGNPSAGGAYPAPLLPAFWRAIGQWLPPGLGTEAIRGIVYFSGAGVQRAAIVLGGYALFGLIGTLLVAQIAQPRQIVITPGQSLVPAASRAPVTTSRP</sequence>
<reference evidence="6" key="2">
    <citation type="submission" date="2023-01" db="EMBL/GenBank/DDBJ databases">
        <authorList>
            <person name="Sun Q."/>
            <person name="Evtushenko L."/>
        </authorList>
    </citation>
    <scope>NUCLEOTIDE SEQUENCE</scope>
    <source>
        <strain evidence="6">VKM Ac-1321</strain>
    </source>
</reference>
<organism evidence="6 7">
    <name type="scientific">Dactylosporangium matsuzakiense</name>
    <dbReference type="NCBI Taxonomy" id="53360"/>
    <lineage>
        <taxon>Bacteria</taxon>
        <taxon>Bacillati</taxon>
        <taxon>Actinomycetota</taxon>
        <taxon>Actinomycetes</taxon>
        <taxon>Micromonosporales</taxon>
        <taxon>Micromonosporaceae</taxon>
        <taxon>Dactylosporangium</taxon>
    </lineage>
</organism>
<dbReference type="EMBL" id="BSFP01000004">
    <property type="protein sequence ID" value="GLK99427.1"/>
    <property type="molecule type" value="Genomic_DNA"/>
</dbReference>
<dbReference type="GO" id="GO:0016020">
    <property type="term" value="C:membrane"/>
    <property type="evidence" value="ECO:0007669"/>
    <property type="project" value="UniProtKB-SubCell"/>
</dbReference>
<evidence type="ECO:0000256" key="2">
    <source>
        <dbReference type="ARBA" id="ARBA00022692"/>
    </source>
</evidence>
<name>A0A9W6NJV8_9ACTN</name>